<organism evidence="1 2">
    <name type="scientific">Photobacterium swingsii</name>
    <dbReference type="NCBI Taxonomy" id="680026"/>
    <lineage>
        <taxon>Bacteria</taxon>
        <taxon>Pseudomonadati</taxon>
        <taxon>Pseudomonadota</taxon>
        <taxon>Gammaproteobacteria</taxon>
        <taxon>Vibrionales</taxon>
        <taxon>Vibrionaceae</taxon>
        <taxon>Photobacterium</taxon>
    </lineage>
</organism>
<dbReference type="AlphaFoldDB" id="A0A0J8VAR3"/>
<dbReference type="Proteomes" id="UP000240481">
    <property type="component" value="Unassembled WGS sequence"/>
</dbReference>
<dbReference type="Gene3D" id="1.10.30.50">
    <property type="match status" value="1"/>
</dbReference>
<reference evidence="1 2" key="1">
    <citation type="submission" date="2018-01" db="EMBL/GenBank/DDBJ databases">
        <title>Whole genome sequencing of Histamine producing bacteria.</title>
        <authorList>
            <person name="Butler K."/>
        </authorList>
    </citation>
    <scope>NUCLEOTIDE SEQUENCE [LARGE SCALE GENOMIC DNA]</scope>
    <source>
        <strain evidence="1 2">DSM 24669</strain>
    </source>
</reference>
<dbReference type="CDD" id="cd00085">
    <property type="entry name" value="HNHc"/>
    <property type="match status" value="1"/>
</dbReference>
<evidence type="ECO:0000313" key="2">
    <source>
        <dbReference type="Proteomes" id="UP000240481"/>
    </source>
</evidence>
<comment type="caution">
    <text evidence="1">The sequence shown here is derived from an EMBL/GenBank/DDBJ whole genome shotgun (WGS) entry which is preliminary data.</text>
</comment>
<protein>
    <submittedName>
        <fullName evidence="1">Uncharacterized protein</fullName>
    </submittedName>
</protein>
<keyword evidence="2" id="KW-1185">Reference proteome</keyword>
<evidence type="ECO:0000313" key="1">
    <source>
        <dbReference type="EMBL" id="PSW24453.1"/>
    </source>
</evidence>
<sequence length="356" mass="41675">MVDNPIKKKEIKAFLDSDSTALNTFRTLTLFGRNSATYKFALCHSLMQQSAICELKYEDVQEIFLKELVRHYRKNNHQFAKKENAFTHSIDQYLNTEQSEADWQKLNKTAGKYIFNDVFRAFQNVGSGTIDKEYLLFEDVRKDKRIVLTDNLVEILESENLKKLINQENQARWRVIEEAWKAELSPNLLQYNDTDGLFYSVTASERIGLRSAVDTLLPYQNGRCFYCNRKVSKFVMNHSDDFPDVDHFFPFSIMKHLGCDYPSVNGVWNLVIACRECNRGSDGKFDAPPQSEFYTKLLERNILFFEEHKHSLKNSICLSLRVQTKLQIVNKMNTIYKHFKPIKGWQPKYTYASEDV</sequence>
<dbReference type="EMBL" id="PYLZ01000005">
    <property type="protein sequence ID" value="PSW24453.1"/>
    <property type="molecule type" value="Genomic_DNA"/>
</dbReference>
<gene>
    <name evidence="1" type="ORF">C9I94_10460</name>
</gene>
<proteinExistence type="predicted"/>
<dbReference type="OrthoDB" id="9804086at2"/>
<accession>A0A0J8VAR3</accession>
<dbReference type="STRING" id="680026.AB733_11930"/>
<dbReference type="RefSeq" id="WP_048898975.1">
    <property type="nucleotide sequence ID" value="NZ_AP024853.1"/>
</dbReference>
<name>A0A0J8VAR3_9GAMM</name>
<dbReference type="InterPro" id="IPR003615">
    <property type="entry name" value="HNH_nuc"/>
</dbReference>